<reference evidence="3" key="1">
    <citation type="submission" date="2018-09" db="EMBL/GenBank/DDBJ databases">
        <authorList>
            <person name="Livingstone P.G."/>
            <person name="Whitworth D.E."/>
        </authorList>
    </citation>
    <scope>NUCLEOTIDE SEQUENCE [LARGE SCALE GENOMIC DNA]</scope>
    <source>
        <strain evidence="3">AB047A</strain>
    </source>
</reference>
<evidence type="ECO:0000313" key="2">
    <source>
        <dbReference type="EMBL" id="RKH60292.1"/>
    </source>
</evidence>
<comment type="caution">
    <text evidence="2">The sequence shown here is derived from an EMBL/GenBank/DDBJ whole genome shotgun (WGS) entry which is preliminary data.</text>
</comment>
<feature type="transmembrane region" description="Helical" evidence="1">
    <location>
        <begin position="68"/>
        <end position="89"/>
    </location>
</feature>
<keyword evidence="1" id="KW-0812">Transmembrane</keyword>
<evidence type="ECO:0008006" key="4">
    <source>
        <dbReference type="Google" id="ProtNLM"/>
    </source>
</evidence>
<gene>
    <name evidence="2" type="ORF">D7X96_33905</name>
</gene>
<dbReference type="Gene3D" id="3.10.310.50">
    <property type="match status" value="1"/>
</dbReference>
<evidence type="ECO:0000256" key="1">
    <source>
        <dbReference type="SAM" id="Phobius"/>
    </source>
</evidence>
<proteinExistence type="predicted"/>
<keyword evidence="1" id="KW-1133">Transmembrane helix</keyword>
<sequence>MATSFLEEAARTQAAEAVAAIESQTAAEVVVAVRRASSDYAHTDARLGAAVAFVVLGVLLFIPQEVHLYAFPPVVLLSYAAGVMGGRLLPSLRRALTPRKLQEDSVRTAAKAAFTELGVSHTSRRTGILVFVSLFERRVEVVTDYGVDPSLMGAEWQEALTQLSAALAASPAPEPFFQALRRIQAPLSRVLPRLEDDVNELPDMPGAVA</sequence>
<accession>A0A3A8Q5T7</accession>
<keyword evidence="3" id="KW-1185">Reference proteome</keyword>
<feature type="transmembrane region" description="Helical" evidence="1">
    <location>
        <begin position="45"/>
        <end position="62"/>
    </location>
</feature>
<evidence type="ECO:0000313" key="3">
    <source>
        <dbReference type="Proteomes" id="UP000282656"/>
    </source>
</evidence>
<dbReference type="Proteomes" id="UP000282656">
    <property type="component" value="Unassembled WGS sequence"/>
</dbReference>
<protein>
    <recommendedName>
        <fullName evidence="4">TPM domain-containing protein</fullName>
    </recommendedName>
</protein>
<name>A0A3A8Q5T7_9BACT</name>
<dbReference type="OrthoDB" id="5825388at2"/>
<dbReference type="RefSeq" id="WP_121771610.1">
    <property type="nucleotide sequence ID" value="NZ_RAWM01000151.1"/>
</dbReference>
<dbReference type="AlphaFoldDB" id="A0A3A8Q5T7"/>
<keyword evidence="1" id="KW-0472">Membrane</keyword>
<dbReference type="EMBL" id="RAWM01000151">
    <property type="protein sequence ID" value="RKH60292.1"/>
    <property type="molecule type" value="Genomic_DNA"/>
</dbReference>
<organism evidence="2 3">
    <name type="scientific">Corallococcus interemptor</name>
    <dbReference type="NCBI Taxonomy" id="2316720"/>
    <lineage>
        <taxon>Bacteria</taxon>
        <taxon>Pseudomonadati</taxon>
        <taxon>Myxococcota</taxon>
        <taxon>Myxococcia</taxon>
        <taxon>Myxococcales</taxon>
        <taxon>Cystobacterineae</taxon>
        <taxon>Myxococcaceae</taxon>
        <taxon>Corallococcus</taxon>
    </lineage>
</organism>